<evidence type="ECO:0000256" key="8">
    <source>
        <dbReference type="ARBA" id="ARBA00048752"/>
    </source>
</evidence>
<dbReference type="EMBL" id="LUCM01003451">
    <property type="protein sequence ID" value="KAA0195788.1"/>
    <property type="molecule type" value="Genomic_DNA"/>
</dbReference>
<dbReference type="PANTHER" id="PTHR10882:SF0">
    <property type="entry name" value="DIPHTHINE METHYL ESTER SYNTHASE"/>
    <property type="match status" value="1"/>
</dbReference>
<dbReference type="GO" id="GO:0032259">
    <property type="term" value="P:methylation"/>
    <property type="evidence" value="ECO:0007669"/>
    <property type="project" value="UniProtKB-KW"/>
</dbReference>
<proteinExistence type="inferred from homology"/>
<keyword evidence="7 9" id="KW-0949">S-adenosyl-L-methionine</keyword>
<dbReference type="NCBIfam" id="TIGR00522">
    <property type="entry name" value="dph5"/>
    <property type="match status" value="1"/>
</dbReference>
<dbReference type="SUPFAM" id="SSF53790">
    <property type="entry name" value="Tetrapyrrole methylase"/>
    <property type="match status" value="1"/>
</dbReference>
<name>A0A8E0S3A6_9TREM</name>
<dbReference type="PIRSF" id="PIRSF036432">
    <property type="entry name" value="Diphthine_synth"/>
    <property type="match status" value="1"/>
</dbReference>
<comment type="catalytic activity">
    <reaction evidence="8">
        <text>2-[(3S)-amino-3-carboxypropyl]-L-histidyl-[translation elongation factor 2] + 4 S-adenosyl-L-methionine = diphthine methyl ester-[translation elongation factor 2] + 4 S-adenosyl-L-homocysteine + 3 H(+)</text>
        <dbReference type="Rhea" id="RHEA:42652"/>
        <dbReference type="Rhea" id="RHEA-COMP:9749"/>
        <dbReference type="Rhea" id="RHEA-COMP:10173"/>
        <dbReference type="ChEBI" id="CHEBI:15378"/>
        <dbReference type="ChEBI" id="CHEBI:57856"/>
        <dbReference type="ChEBI" id="CHEBI:59789"/>
        <dbReference type="ChEBI" id="CHEBI:73995"/>
        <dbReference type="ChEBI" id="CHEBI:79005"/>
        <dbReference type="EC" id="2.1.1.314"/>
    </reaction>
</comment>
<dbReference type="PANTHER" id="PTHR10882">
    <property type="entry name" value="DIPHTHINE SYNTHASE"/>
    <property type="match status" value="1"/>
</dbReference>
<feature type="binding site" evidence="9">
    <location>
        <position position="9"/>
    </location>
    <ligand>
        <name>S-adenosyl-L-methionine</name>
        <dbReference type="ChEBI" id="CHEBI:59789"/>
    </ligand>
</feature>
<gene>
    <name evidence="11" type="ORF">FBUS_04051</name>
</gene>
<evidence type="ECO:0000313" key="11">
    <source>
        <dbReference type="EMBL" id="KAA0195788.1"/>
    </source>
</evidence>
<dbReference type="AlphaFoldDB" id="A0A8E0S3A6"/>
<feature type="binding site" evidence="9">
    <location>
        <position position="162"/>
    </location>
    <ligand>
        <name>S-adenosyl-L-methionine</name>
        <dbReference type="ChEBI" id="CHEBI:59789"/>
    </ligand>
</feature>
<dbReference type="InterPro" id="IPR004551">
    <property type="entry name" value="Dphthn_synthase"/>
</dbReference>
<comment type="caution">
    <text evidence="11">The sequence shown here is derived from an EMBL/GenBank/DDBJ whole genome shotgun (WGS) entry which is preliminary data.</text>
</comment>
<dbReference type="FunFam" id="3.30.950.10:FF:000004">
    <property type="entry name" value="Diphthine synthase putative"/>
    <property type="match status" value="1"/>
</dbReference>
<evidence type="ECO:0000256" key="4">
    <source>
        <dbReference type="ARBA" id="ARBA00011927"/>
    </source>
</evidence>
<evidence type="ECO:0000256" key="3">
    <source>
        <dbReference type="ARBA" id="ARBA00006729"/>
    </source>
</evidence>
<evidence type="ECO:0000259" key="10">
    <source>
        <dbReference type="Pfam" id="PF00590"/>
    </source>
</evidence>
<feature type="binding site" evidence="9">
    <location>
        <begin position="111"/>
        <end position="112"/>
    </location>
    <ligand>
        <name>S-adenosyl-L-methionine</name>
        <dbReference type="ChEBI" id="CHEBI:59789"/>
    </ligand>
</feature>
<keyword evidence="6" id="KW-0808">Transferase</keyword>
<evidence type="ECO:0000256" key="6">
    <source>
        <dbReference type="ARBA" id="ARBA00022679"/>
    </source>
</evidence>
<reference evidence="11" key="1">
    <citation type="submission" date="2019-05" db="EMBL/GenBank/DDBJ databases">
        <title>Annotation for the trematode Fasciolopsis buski.</title>
        <authorList>
            <person name="Choi Y.-J."/>
        </authorList>
    </citation>
    <scope>NUCLEOTIDE SEQUENCE</scope>
    <source>
        <strain evidence="11">HT</strain>
        <tissue evidence="11">Whole worm</tissue>
    </source>
</reference>
<dbReference type="InterPro" id="IPR035996">
    <property type="entry name" value="4pyrrol_Methylase_sf"/>
</dbReference>
<evidence type="ECO:0000256" key="9">
    <source>
        <dbReference type="PIRSR" id="PIRSR036432-1"/>
    </source>
</evidence>
<feature type="binding site" evidence="9">
    <location>
        <position position="83"/>
    </location>
    <ligand>
        <name>S-adenosyl-L-methionine</name>
        <dbReference type="ChEBI" id="CHEBI:59789"/>
    </ligand>
</feature>
<dbReference type="CDD" id="cd11647">
    <property type="entry name" value="DHP5_DphB"/>
    <property type="match status" value="1"/>
</dbReference>
<evidence type="ECO:0000256" key="5">
    <source>
        <dbReference type="ARBA" id="ARBA00022603"/>
    </source>
</evidence>
<evidence type="ECO:0000313" key="12">
    <source>
        <dbReference type="Proteomes" id="UP000728185"/>
    </source>
</evidence>
<comment type="function">
    <text evidence="1">S-adenosyl-L-methionine-dependent methyltransferase that catalyzes four methylations of the modified target histidine residue in translation elongation factor 2 (EF-2), to form an intermediate called diphthine methyl ester. The four successive methylation reactions represent the second step of diphthamide biosynthesis.</text>
</comment>
<dbReference type="OrthoDB" id="2516at2759"/>
<comment type="similarity">
    <text evidence="3">Belongs to the diphthine synthase family.</text>
</comment>
<accession>A0A8E0S3A6</accession>
<keyword evidence="12" id="KW-1185">Reference proteome</keyword>
<dbReference type="GO" id="GO:0141133">
    <property type="term" value="F:diphthine methyl ester synthase activity"/>
    <property type="evidence" value="ECO:0007669"/>
    <property type="project" value="UniProtKB-EC"/>
</dbReference>
<evidence type="ECO:0000256" key="2">
    <source>
        <dbReference type="ARBA" id="ARBA00005156"/>
    </source>
</evidence>
<feature type="domain" description="Tetrapyrrole methylase" evidence="10">
    <location>
        <begin position="1"/>
        <end position="178"/>
    </location>
</feature>
<dbReference type="Pfam" id="PF00590">
    <property type="entry name" value="TP_methylase"/>
    <property type="match status" value="1"/>
</dbReference>
<dbReference type="Gene3D" id="3.40.1010.10">
    <property type="entry name" value="Cobalt-precorrin-4 Transmethylase, Domain 1"/>
    <property type="match status" value="1"/>
</dbReference>
<evidence type="ECO:0000256" key="7">
    <source>
        <dbReference type="ARBA" id="ARBA00022691"/>
    </source>
</evidence>
<feature type="binding site" evidence="9">
    <location>
        <position position="86"/>
    </location>
    <ligand>
        <name>S-adenosyl-L-methionine</name>
        <dbReference type="ChEBI" id="CHEBI:59789"/>
    </ligand>
</feature>
<keyword evidence="5" id="KW-0489">Methyltransferase</keyword>
<evidence type="ECO:0000256" key="1">
    <source>
        <dbReference type="ARBA" id="ARBA00004006"/>
    </source>
</evidence>
<dbReference type="EC" id="2.1.1.314" evidence="4"/>
<dbReference type="InterPro" id="IPR014777">
    <property type="entry name" value="4pyrrole_Mease_sub1"/>
</dbReference>
<comment type="pathway">
    <text evidence="2">Protein modification; peptidyl-diphthamide biosynthesis.</text>
</comment>
<dbReference type="InterPro" id="IPR000878">
    <property type="entry name" value="4pyrrol_Mease"/>
</dbReference>
<sequence>MLYIIGFGLGSVKDITIRGLEILRSCDYIYLESYTSLIPNCADGIRELTGKEVRLADRELVECGTEIISNSSSRNVAFVVIGDPFGATTHSDLILRSIQSGVPYEVVHNASIITAIGCCGVQLYNFGVTVSIPFWDEFGHPESFFDKILDNIKRGLHTLCLLDIKIKERSLENILKERMIYEPPRFMTCGLAANQLLRMINSWPIGNGPRLTENCLAIGMARIGCPDQSIVVATLREFSRDYEESNGKSSNTISAAIGGPLHSLVIPGDLHEMEEEFLVARYKWTPCCSRYLPRFFVTSNQEASPSSYDIIKDCFLLHKNLVRSLSPLKK</sequence>
<dbReference type="GO" id="GO:0017183">
    <property type="term" value="P:protein histidyl modification to diphthamide"/>
    <property type="evidence" value="ECO:0007669"/>
    <property type="project" value="UniProtKB-UniPathway"/>
</dbReference>
<dbReference type="UniPathway" id="UPA00559"/>
<dbReference type="InterPro" id="IPR014776">
    <property type="entry name" value="4pyrrole_Mease_sub2"/>
</dbReference>
<dbReference type="Gene3D" id="3.30.950.10">
    <property type="entry name" value="Methyltransferase, Cobalt-precorrin-4 Transmethylase, Domain 2"/>
    <property type="match status" value="1"/>
</dbReference>
<protein>
    <recommendedName>
        <fullName evidence="4">diphthine methyl ester synthase</fullName>
        <ecNumber evidence="4">2.1.1.314</ecNumber>
    </recommendedName>
</protein>
<dbReference type="Proteomes" id="UP000728185">
    <property type="component" value="Unassembled WGS sequence"/>
</dbReference>
<organism evidence="11 12">
    <name type="scientific">Fasciolopsis buskii</name>
    <dbReference type="NCBI Taxonomy" id="27845"/>
    <lineage>
        <taxon>Eukaryota</taxon>
        <taxon>Metazoa</taxon>
        <taxon>Spiralia</taxon>
        <taxon>Lophotrochozoa</taxon>
        <taxon>Platyhelminthes</taxon>
        <taxon>Trematoda</taxon>
        <taxon>Digenea</taxon>
        <taxon>Plagiorchiida</taxon>
        <taxon>Echinostomata</taxon>
        <taxon>Echinostomatoidea</taxon>
        <taxon>Fasciolidae</taxon>
        <taxon>Fasciolopsis</taxon>
    </lineage>
</organism>